<evidence type="ECO:0000313" key="3">
    <source>
        <dbReference type="Proteomes" id="UP000018320"/>
    </source>
</evidence>
<dbReference type="GO" id="GO:0003676">
    <property type="term" value="F:nucleic acid binding"/>
    <property type="evidence" value="ECO:0007669"/>
    <property type="project" value="InterPro"/>
</dbReference>
<dbReference type="GO" id="GO:0005634">
    <property type="term" value="C:nucleus"/>
    <property type="evidence" value="ECO:0007669"/>
    <property type="project" value="InterPro"/>
</dbReference>
<dbReference type="VEuPathDB" id="GiardiaDB:GL50581_2007"/>
<reference evidence="3" key="1">
    <citation type="submission" date="2012-02" db="EMBL/GenBank/DDBJ databases">
        <title>Genome sequencing of Giardia lamblia Genotypes A2 and B isolates (DH and GS) and comparative analysis with the genomes of Genotypes A1 and E (WB and Pig).</title>
        <authorList>
            <person name="Adam R."/>
            <person name="Dahlstrom E."/>
            <person name="Martens C."/>
            <person name="Bruno D."/>
            <person name="Barbian K."/>
            <person name="Porcella S.F."/>
            <person name="Nash T."/>
        </authorList>
    </citation>
    <scope>NUCLEOTIDE SEQUENCE</scope>
    <source>
        <strain evidence="3">DH</strain>
    </source>
</reference>
<dbReference type="VEuPathDB" id="GiardiaDB:QR46_2028"/>
<dbReference type="EMBL" id="AHGT01000003">
    <property type="protein sequence ID" value="ESU39368.1"/>
    <property type="molecule type" value="Genomic_DNA"/>
</dbReference>
<dbReference type="InterPro" id="IPR004871">
    <property type="entry name" value="RSE1/DDB1/CPSF1_C"/>
</dbReference>
<evidence type="ECO:0000313" key="2">
    <source>
        <dbReference type="EMBL" id="ESU39368.1"/>
    </source>
</evidence>
<protein>
    <submittedName>
        <fullName evidence="2">Polyadenylation specificity factor family protein</fullName>
    </submittedName>
</protein>
<proteinExistence type="predicted"/>
<sequence>MKAHSKSLKKDPNFIHYSTSSEGMLHTSVKERQGWEHWVVGRFTSSNEEHIIASSGSVLYLYSVIESPLTGTRRLICLASQELYSTILGLDVLDLSKESGSRALLLAIDDGGRLSVHTVQCTADNRASVSFFHCILTHRVSRSGIRSTSPWRVASRLGYIAVLLLDATLLIFKLETKERLHGADSMLLETLGPDEMFLLPPTVISLGDALLTPGSTDKIEGPRPPRRWGVPQLLSLDLCIALLSEPCCIILGKDTSTGLHLLFRVAMVDTCSKVHHLIVHPSILAIRTISSGLIGFGGKLILCLSSDFLNTMWLDIYPFLHAHRDGTGAFDYAEEGELLISIASLSSYELPDPLRLVGCALFGTYLAIASEAPVSPSTGHIIFAQEVHLDQSSSCSHVWLCSETGELTSILIPTDQSSFTLNNILFLSSAVSSNLSHISEANTQVERFTLHSTGSLSIQIIRVGTLSIPCQGCFLLTSGFLGCVMATGSLTLYRIVDLPRGHKLAPLPLLSRLVQYPTYRDGSPIYPALQLLRLLTQPVTLKEGFREEDTAEFLSRILLHETSLPIADIIASAVVLSAPNAVDSKYLVANKTSLSLCSLAVPMTHIYSGSLIKEESSAVSSVALYQVMFDSTGYLIFSCTTLNPQQTRRNICLKVVDTGLEYASHHSKIVYKPTILSSVRTEVLEVNLLFVSESLATQQNATPIYMEGHLLGIFTLHNGIILQIFEGDEPCRLKLVFISLCHSSIRRALSYASQIPPDHDEYTDDSTTDFLTSKWSSSGVGRHKYDDELSENEPGVSESSSYLLFTYDCSLKVPLVSVLYCMPINDRSAQICFQTQNGLLKLSVNTENLHRLQLCTGRDKESHPHNLHISQFLPTFMVDCHVSFNQYIKQSCHKLAHICSDLFLCSNNNVLALYSNFLFSENVNQAIDSVDSGFKYAASAFVLDEKRHIIYIFLNPHWSSPTDYRYAPVFVVATDGLHIFYVDKKEEKILDMKSIMSLLELNEYLETTASIFAKNAPILFSDQPHEMKSFKVHPVSTTSVMLASDGTVFYWLAFSVIKDCLIPRQLYRLDFPISSFLSIASLSIEGALDKYFIGVTADLQFHVFEPVEGLLCPSLASIKVFVEDNAGLSVHGLTMLKGGYCACIIRSHSVPNKTSLVVIRTMGLGRKLPDSELGIKYTLPLAACTSLLSYDYSSGRLSWADGQSFYTIDNIAKLLSRQIKEIHPAHYLLSSEWDITALCGMGQSSTTLCIGMAQRLLVYDTAIKEVVAQELLPDAIIRLVFLGNSRIVVAMNKAGLAVFSFSQAPKCKLALELTDSVPMRIITAILPLNPDIIVVGDRFGTISVLSCTIDSRYHQASVSKKLSLYAEICVASPVTSLTAEPRRGKGSTTIIYYTLFTGEIGKIELITDRSTFSCLLCDQETAHKNGLYNPTTSIASESHRRFRCGPYSFVNTVDISFLSDICRTHSLKQNFSKLTQKESP</sequence>
<name>V6TK52_GIAIN</name>
<reference evidence="2 3" key="2">
    <citation type="journal article" date="2013" name="Genome Biol. Evol.">
        <title>Genome sequencing of Giardia lamblia genotypes A2 and B isolates (DH and GS) and comparative analysis with the genomes of genotypes A1 and E (WB and Pig).</title>
        <authorList>
            <person name="Adam R.D."/>
            <person name="Dahlstrom E.W."/>
            <person name="Martens C.A."/>
            <person name="Bruno D.P."/>
            <person name="Barbian K.D."/>
            <person name="Ricklefs S.M."/>
            <person name="Hernandez M.M."/>
            <person name="Narla N.P."/>
            <person name="Patel R.B."/>
            <person name="Porcella S.F."/>
            <person name="Nash T.E."/>
        </authorList>
    </citation>
    <scope>NUCLEOTIDE SEQUENCE [LARGE SCALE GENOMIC DNA]</scope>
    <source>
        <strain evidence="2 3">DH</strain>
    </source>
</reference>
<evidence type="ECO:0000259" key="1">
    <source>
        <dbReference type="Pfam" id="PF03178"/>
    </source>
</evidence>
<dbReference type="InterPro" id="IPR015943">
    <property type="entry name" value="WD40/YVTN_repeat-like_dom_sf"/>
</dbReference>
<dbReference type="InterPro" id="IPR050358">
    <property type="entry name" value="RSE1/DDB1/CFT1"/>
</dbReference>
<dbReference type="Proteomes" id="UP000018320">
    <property type="component" value="Unassembled WGS sequence"/>
</dbReference>
<feature type="domain" description="RSE1/DDB1/CPSF1 C-terminal" evidence="1">
    <location>
        <begin position="1235"/>
        <end position="1409"/>
    </location>
</feature>
<gene>
    <name evidence="2" type="ORF">DHA2_151578</name>
</gene>
<dbReference type="PANTHER" id="PTHR10644">
    <property type="entry name" value="DNA REPAIR/RNA PROCESSING CPSF FAMILY"/>
    <property type="match status" value="1"/>
</dbReference>
<dbReference type="VEuPathDB" id="GiardiaDB:GL50803_0016642"/>
<dbReference type="VEuPathDB" id="GiardiaDB:DHA2_151578"/>
<accession>V6TK52</accession>
<comment type="caution">
    <text evidence="2">The sequence shown here is derived from an EMBL/GenBank/DDBJ whole genome shotgun (WGS) entry which is preliminary data.</text>
</comment>
<organism evidence="2 3">
    <name type="scientific">Giardia intestinalis</name>
    <name type="common">Giardia lamblia</name>
    <dbReference type="NCBI Taxonomy" id="5741"/>
    <lineage>
        <taxon>Eukaryota</taxon>
        <taxon>Metamonada</taxon>
        <taxon>Diplomonadida</taxon>
        <taxon>Hexamitidae</taxon>
        <taxon>Giardiinae</taxon>
        <taxon>Giardia</taxon>
    </lineage>
</organism>
<dbReference type="Pfam" id="PF03178">
    <property type="entry name" value="CPSF_A"/>
    <property type="match status" value="1"/>
</dbReference>
<dbReference type="Gene3D" id="2.130.10.10">
    <property type="entry name" value="YVTN repeat-like/Quinoprotein amine dehydrogenase"/>
    <property type="match status" value="2"/>
</dbReference>